<dbReference type="STRING" id="669.AL538_24345"/>
<comment type="caution">
    <text evidence="1">The sequence shown here is derived from an EMBL/GenBank/DDBJ whole genome shotgun (WGS) entry which is preliminary data.</text>
</comment>
<evidence type="ECO:0000313" key="1">
    <source>
        <dbReference type="EMBL" id="EKM28869.1"/>
    </source>
</evidence>
<accession>A0A454CR26</accession>
<evidence type="ECO:0000313" key="2">
    <source>
        <dbReference type="Proteomes" id="UP000008367"/>
    </source>
</evidence>
<sequence>MKSHRFIRSDLLGSEQDANELMLKKSQMFIDQMGEKIFD</sequence>
<dbReference type="AlphaFoldDB" id="A0A454CR26"/>
<dbReference type="Proteomes" id="UP000008367">
    <property type="component" value="Unassembled WGS sequence"/>
</dbReference>
<organism evidence="1 2">
    <name type="scientific">Vibrio harveyi</name>
    <name type="common">Beneckea harveyi</name>
    <dbReference type="NCBI Taxonomy" id="669"/>
    <lineage>
        <taxon>Bacteria</taxon>
        <taxon>Pseudomonadati</taxon>
        <taxon>Pseudomonadota</taxon>
        <taxon>Gammaproteobacteria</taxon>
        <taxon>Vibrionales</taxon>
        <taxon>Vibrionaceae</taxon>
        <taxon>Vibrio</taxon>
    </lineage>
</organism>
<dbReference type="Pfam" id="PF10115">
    <property type="entry name" value="HlyU"/>
    <property type="match status" value="1"/>
</dbReference>
<gene>
    <name evidence="1" type="ORF">VCHENC02_5270</name>
</gene>
<protein>
    <submittedName>
        <fullName evidence="1">Transcriptional activator HlyU family protein</fullName>
    </submittedName>
</protein>
<dbReference type="InterPro" id="IPR018772">
    <property type="entry name" value="Transcription_activator_HlyU"/>
</dbReference>
<proteinExistence type="predicted"/>
<dbReference type="EMBL" id="AJSR01002346">
    <property type="protein sequence ID" value="EKM28869.1"/>
    <property type="molecule type" value="Genomic_DNA"/>
</dbReference>
<name>A0A454CR26_VIBHA</name>
<reference evidence="1 2" key="1">
    <citation type="submission" date="2012-10" db="EMBL/GenBank/DDBJ databases">
        <title>Genome sequence of Vibrio Cholerae HENC-02.</title>
        <authorList>
            <person name="Eppinger M."/>
            <person name="Hasan N.A."/>
            <person name="Sengamalay N."/>
            <person name="Hine E."/>
            <person name="Su Q."/>
            <person name="Daugherty S.C."/>
            <person name="Young S."/>
            <person name="Sadzewicz L."/>
            <person name="Tallon L."/>
            <person name="Cebula T.A."/>
            <person name="Ravel J."/>
            <person name="Colwell R.R."/>
        </authorList>
    </citation>
    <scope>NUCLEOTIDE SEQUENCE [LARGE SCALE GENOMIC DNA]</scope>
    <source>
        <strain evidence="1 2">HENC-02</strain>
    </source>
</reference>